<dbReference type="Proteomes" id="UP000606974">
    <property type="component" value="Unassembled WGS sequence"/>
</dbReference>
<feature type="region of interest" description="Disordered" evidence="1">
    <location>
        <begin position="294"/>
        <end position="327"/>
    </location>
</feature>
<evidence type="ECO:0000259" key="2">
    <source>
        <dbReference type="Pfam" id="PF23394"/>
    </source>
</evidence>
<organism evidence="4 5">
    <name type="scientific">Endocarpon pusillum</name>
    <dbReference type="NCBI Taxonomy" id="364733"/>
    <lineage>
        <taxon>Eukaryota</taxon>
        <taxon>Fungi</taxon>
        <taxon>Dikarya</taxon>
        <taxon>Ascomycota</taxon>
        <taxon>Pezizomycotina</taxon>
        <taxon>Eurotiomycetes</taxon>
        <taxon>Chaetothyriomycetidae</taxon>
        <taxon>Verrucariales</taxon>
        <taxon>Verrucariaceae</taxon>
        <taxon>Endocarpon</taxon>
    </lineage>
</organism>
<dbReference type="InterPro" id="IPR055528">
    <property type="entry name" value="DUF7102"/>
</dbReference>
<name>A0A8H7AQ73_9EURO</name>
<evidence type="ECO:0000259" key="3">
    <source>
        <dbReference type="Pfam" id="PF23395"/>
    </source>
</evidence>
<evidence type="ECO:0000313" key="4">
    <source>
        <dbReference type="EMBL" id="KAF7512222.1"/>
    </source>
</evidence>
<accession>A0A8H7AQ73</accession>
<dbReference type="AlphaFoldDB" id="A0A8H7AQ73"/>
<evidence type="ECO:0000256" key="1">
    <source>
        <dbReference type="SAM" id="MobiDB-lite"/>
    </source>
</evidence>
<keyword evidence="5" id="KW-1185">Reference proteome</keyword>
<gene>
    <name evidence="4" type="ORF">GJ744_002384</name>
</gene>
<sequence length="934" mass="103636">MSGVDDAEPSLIEYARFHALADNHLHQNIGRHLPSNLLPPIADANLPEFKLPCFKLPTETKFRLDSKAASLLASCMTTQQALPSSDTLSDHHRVKNLKLEQPVLRTEHDNDMNKIRFWKLPKATLNLRCIDSAEHEDEDLANPLTLTGLAAEWDKKIAEEKLQTTREVLKALQDTLRPVYTPEMHDAIMAEGMTSTKRSRLEPISPPLLPCEADHEPYIPSSSPLHMQVISDDPDDHDEQMQKVNEDISNQMCITSENAMPVAIDQVEQLLHFAEHGPAFDELPTLEIRGQTQAQPSKLLKLEPPELEPLTPPKALGERGAQSTSLASAHEDVLPELMKWEDVSCNGIDQAFKDELLAKLAHEAANAIEKDLAEEKLEPADIITRVEVPKLEHFTFQAPMTKIHPKALVQGMVECYLKDTRRSFDKALERKMRWAPIPSDHLDPPTDERIEPSPQLNEWICQPTFTTKMEDLLWRPDMLRIVSINEAGDEELEIDSSLRDEPVQISHTMLKRPVAPDAAESINTRQPCQLSVPQAKLVPSTFGSLAAFMDTRNAHKKPRLDIASKADGTLATPTTDLEKKMVENIQVPATPTEGPPTNVATFSVPLVFKMTTPLSIIIRSGLLNSNRLLTQALETRPDPPLVIIYRDLENENSTAGSPDMIITPTSVAIFTTLQATMQRSLPGQRSSHPPIFHRIHRLSDSYDRLFVLITIPPLDTSLDSSTTCSQISTLNSFCASLSRPQSDCIVQPILIPNAPSQPPVPSIPPKPASATSFPLYQWTYALIAKDSLPNASGPRSTLLPCETVWEVFLMKAGLNPYAAQVALSMLKKPADHPQHHQKEHQQEEQREGSSGALLWGLRAFVQMGKEERMRMFAGRIGRKAVERVSEVLDQSWGGGHQVSELDARYEGASSVWEAHLGSGGEGCGDSGGEAMPVD</sequence>
<dbReference type="EMBL" id="JAACFV010000014">
    <property type="protein sequence ID" value="KAF7512222.1"/>
    <property type="molecule type" value="Genomic_DNA"/>
</dbReference>
<evidence type="ECO:0000313" key="5">
    <source>
        <dbReference type="Proteomes" id="UP000606974"/>
    </source>
</evidence>
<reference evidence="4" key="1">
    <citation type="submission" date="2020-02" db="EMBL/GenBank/DDBJ databases">
        <authorList>
            <person name="Palmer J.M."/>
        </authorList>
    </citation>
    <scope>NUCLEOTIDE SEQUENCE</scope>
    <source>
        <strain evidence="4">EPUS1.4</strain>
        <tissue evidence="4">Thallus</tissue>
    </source>
</reference>
<dbReference type="OrthoDB" id="3647246at2759"/>
<feature type="domain" description="SAM-like" evidence="3">
    <location>
        <begin position="800"/>
        <end position="888"/>
    </location>
</feature>
<dbReference type="InterPro" id="IPR057559">
    <property type="entry name" value="SAM_6"/>
</dbReference>
<dbReference type="Pfam" id="PF23394">
    <property type="entry name" value="DUF7102"/>
    <property type="match status" value="1"/>
</dbReference>
<feature type="region of interest" description="Disordered" evidence="1">
    <location>
        <begin position="828"/>
        <end position="849"/>
    </location>
</feature>
<feature type="domain" description="DUF7102" evidence="2">
    <location>
        <begin position="615"/>
        <end position="789"/>
    </location>
</feature>
<proteinExistence type="predicted"/>
<dbReference type="Pfam" id="PF23395">
    <property type="entry name" value="SAM_6"/>
    <property type="match status" value="1"/>
</dbReference>
<feature type="compositionally biased region" description="Basic and acidic residues" evidence="1">
    <location>
        <begin position="828"/>
        <end position="847"/>
    </location>
</feature>
<protein>
    <submittedName>
        <fullName evidence="4">Uncharacterized protein</fullName>
    </submittedName>
</protein>
<comment type="caution">
    <text evidence="4">The sequence shown here is derived from an EMBL/GenBank/DDBJ whole genome shotgun (WGS) entry which is preliminary data.</text>
</comment>